<dbReference type="InterPro" id="IPR011990">
    <property type="entry name" value="TPR-like_helical_dom_sf"/>
</dbReference>
<sequence length="897" mass="104038">MGCGASELSNSLDNHSHSDTKATVIPSSPSNLLNQRFDSNRIVPKPDNRTDTNEIIQNFRLIWLDKNIDELSDDYINSIKQLRRTINTIEIFHDTNECMGYLSQIQNEKLFLVVSGALCKSFVPRIHDKIQLNAIYIFCRQQEKYEEWAKDWPKVKAIFTEITSLCDMVRQSARQCDQNDIEIKGVSSLNQIEPAFMYTQLLKEIILEIDFDEQKEISNLVEYARKEKEYVNSKEQLKLIDEFAADYHKSVDKNKAIRWYSQQCFTYQLVKKALRSLEVHTLLIMGFFIRDVHRNIEKLHLEQSELIHPSDTTTITVFRGQTMNKADFEGNIKQDGLISFNNFLSTSEDRRVAISFTSDLNKIGVLFEMTINRSVSRTRFARISEVSWYPNEKEVLFATHSVFRVQQIEEIQANGTTIWQVKLTLTSDSDDEQLNILTKRMRTEITGTGWERMGSLLWKLGENDKAEQVYTMLLERTSNESDQADYYHALGLMKENLGQYNQAIEFYERARDISEKTLPPNHPDLANSYNNIGNVYSDMGEYSKALSSHERALEIRNIALPPNHPDVANSYNNIASLYNSMGEYSKALVFLERTLGIFEKSLAPNHPQIALNGNFELDDLPHTGRPLQVDMDFLKQLIEQDPRLTTRCLAEQLGCSHVAVETHLHELGKTWKYGVWIPHELSPLQLQCRVDACMELLTSHRNYKWLGNLITGDEKWVLYINYQHRRQWLSAGQAGVPTPKSDLHPKKVMLSVWWGVKGIIHWELLPTGCTITADLYCQQLDRVAEKLKGKQDRIYFLHDNARPHVAKSTRQKLLELGWITIPHPPYSPDLAPTDYHLYRSLSNHLREKKFEHENDLKMDLLNFFDQNSQDFYEQGIFSLPERWRQVIESNGAYIVDC</sequence>
<feature type="repeat" description="TPR" evidence="6">
    <location>
        <begin position="484"/>
        <end position="517"/>
    </location>
</feature>
<dbReference type="GO" id="GO:0046975">
    <property type="term" value="F:histone H3K36 methyltransferase activity"/>
    <property type="evidence" value="ECO:0007669"/>
    <property type="project" value="TreeGrafter"/>
</dbReference>
<evidence type="ECO:0000256" key="5">
    <source>
        <dbReference type="ARBA" id="ARBA00047597"/>
    </source>
</evidence>
<dbReference type="SUPFAM" id="SSF48452">
    <property type="entry name" value="TPR-like"/>
    <property type="match status" value="1"/>
</dbReference>
<dbReference type="Gene3D" id="1.10.10.10">
    <property type="entry name" value="Winged helix-like DNA-binding domain superfamily/Winged helix DNA-binding domain"/>
    <property type="match status" value="1"/>
</dbReference>
<dbReference type="InterPro" id="IPR036388">
    <property type="entry name" value="WH-like_DNA-bd_sf"/>
</dbReference>
<evidence type="ECO:0000313" key="9">
    <source>
        <dbReference type="EMBL" id="CAF3830202.1"/>
    </source>
</evidence>
<dbReference type="PANTHER" id="PTHR46060:SF2">
    <property type="entry name" value="HISTONE-LYSINE N-METHYLTRANSFERASE SETMAR"/>
    <property type="match status" value="1"/>
</dbReference>
<dbReference type="Proteomes" id="UP000681967">
    <property type="component" value="Unassembled WGS sequence"/>
</dbReference>
<dbReference type="InterPro" id="IPR019734">
    <property type="entry name" value="TPR_rpt"/>
</dbReference>
<dbReference type="PROSITE" id="PS50293">
    <property type="entry name" value="TPR_REGION"/>
    <property type="match status" value="1"/>
</dbReference>
<name>A0A8S2K151_9BILA</name>
<comment type="similarity">
    <text evidence="1 7">Belongs to the Arg-specific ADP-ribosyltransferase family.</text>
</comment>
<dbReference type="GO" id="GO:0042800">
    <property type="term" value="F:histone H3K4 methyltransferase activity"/>
    <property type="evidence" value="ECO:0007669"/>
    <property type="project" value="TreeGrafter"/>
</dbReference>
<reference evidence="9" key="1">
    <citation type="submission" date="2021-02" db="EMBL/GenBank/DDBJ databases">
        <authorList>
            <person name="Nowell W R."/>
        </authorList>
    </citation>
    <scope>NUCLEOTIDE SEQUENCE</scope>
</reference>
<dbReference type="SMART" id="SM00028">
    <property type="entry name" value="TPR"/>
    <property type="match status" value="4"/>
</dbReference>
<dbReference type="SUPFAM" id="SSF56399">
    <property type="entry name" value="ADP-ribosylation"/>
    <property type="match status" value="1"/>
</dbReference>
<feature type="repeat" description="TPR" evidence="6">
    <location>
        <begin position="526"/>
        <end position="559"/>
    </location>
</feature>
<dbReference type="PROSITE" id="PS51996">
    <property type="entry name" value="TR_MART"/>
    <property type="match status" value="1"/>
</dbReference>
<dbReference type="InterPro" id="IPR036397">
    <property type="entry name" value="RNaseH_sf"/>
</dbReference>
<evidence type="ECO:0000256" key="3">
    <source>
        <dbReference type="ARBA" id="ARBA00022679"/>
    </source>
</evidence>
<dbReference type="GO" id="GO:0006303">
    <property type="term" value="P:double-strand break repair via nonhomologous end joining"/>
    <property type="evidence" value="ECO:0007669"/>
    <property type="project" value="TreeGrafter"/>
</dbReference>
<dbReference type="GO" id="GO:0000014">
    <property type="term" value="F:single-stranded DNA endodeoxyribonuclease activity"/>
    <property type="evidence" value="ECO:0007669"/>
    <property type="project" value="TreeGrafter"/>
</dbReference>
<keyword evidence="4" id="KW-0548">Nucleotidyltransferase</keyword>
<dbReference type="Gene3D" id="1.25.40.10">
    <property type="entry name" value="Tetratricopeptide repeat domain"/>
    <property type="match status" value="1"/>
</dbReference>
<keyword evidence="6" id="KW-0802">TPR repeat</keyword>
<dbReference type="AlphaFoldDB" id="A0A8S2K151"/>
<dbReference type="GO" id="GO:0000729">
    <property type="term" value="P:DNA double-strand break processing"/>
    <property type="evidence" value="ECO:0007669"/>
    <property type="project" value="TreeGrafter"/>
</dbReference>
<keyword evidence="7" id="KW-0520">NAD</keyword>
<evidence type="ECO:0000256" key="1">
    <source>
        <dbReference type="ARBA" id="ARBA00009558"/>
    </source>
</evidence>
<keyword evidence="2 7" id="KW-0328">Glycosyltransferase</keyword>
<organism evidence="9 10">
    <name type="scientific">Rotaria magnacalcarata</name>
    <dbReference type="NCBI Taxonomy" id="392030"/>
    <lineage>
        <taxon>Eukaryota</taxon>
        <taxon>Metazoa</taxon>
        <taxon>Spiralia</taxon>
        <taxon>Gnathifera</taxon>
        <taxon>Rotifera</taxon>
        <taxon>Eurotatoria</taxon>
        <taxon>Bdelloidea</taxon>
        <taxon>Philodinida</taxon>
        <taxon>Philodinidae</taxon>
        <taxon>Rotaria</taxon>
    </lineage>
</organism>
<evidence type="ECO:0000313" key="10">
    <source>
        <dbReference type="Proteomes" id="UP000681967"/>
    </source>
</evidence>
<feature type="region of interest" description="Disordered" evidence="8">
    <location>
        <begin position="1"/>
        <end position="31"/>
    </location>
</feature>
<comment type="catalytic activity">
    <reaction evidence="5 7">
        <text>L-arginyl-[protein] + NAD(+) = N(omega)-(ADP-D-ribosyl)-L-arginyl-[protein] + nicotinamide + H(+)</text>
        <dbReference type="Rhea" id="RHEA:19149"/>
        <dbReference type="Rhea" id="RHEA-COMP:10532"/>
        <dbReference type="Rhea" id="RHEA-COMP:15087"/>
        <dbReference type="ChEBI" id="CHEBI:15378"/>
        <dbReference type="ChEBI" id="CHEBI:17154"/>
        <dbReference type="ChEBI" id="CHEBI:29965"/>
        <dbReference type="ChEBI" id="CHEBI:57540"/>
        <dbReference type="ChEBI" id="CHEBI:142554"/>
        <dbReference type="EC" id="2.4.2.31"/>
    </reaction>
</comment>
<dbReference type="EC" id="2.4.2.31" evidence="7"/>
<dbReference type="InterPro" id="IPR001888">
    <property type="entry name" value="Transposase_1"/>
</dbReference>
<dbReference type="GO" id="GO:0035861">
    <property type="term" value="C:site of double-strand break"/>
    <property type="evidence" value="ECO:0007669"/>
    <property type="project" value="TreeGrafter"/>
</dbReference>
<evidence type="ECO:0000256" key="8">
    <source>
        <dbReference type="SAM" id="MobiDB-lite"/>
    </source>
</evidence>
<feature type="repeat" description="TPR" evidence="6">
    <location>
        <begin position="568"/>
        <end position="601"/>
    </location>
</feature>
<dbReference type="Pfam" id="PF13424">
    <property type="entry name" value="TPR_12"/>
    <property type="match status" value="1"/>
</dbReference>
<dbReference type="GO" id="GO:0044774">
    <property type="term" value="P:mitotic DNA integrity checkpoint signaling"/>
    <property type="evidence" value="ECO:0007669"/>
    <property type="project" value="TreeGrafter"/>
</dbReference>
<evidence type="ECO:0000256" key="6">
    <source>
        <dbReference type="PROSITE-ProRule" id="PRU00339"/>
    </source>
</evidence>
<dbReference type="GO" id="GO:0000793">
    <property type="term" value="C:condensed chromosome"/>
    <property type="evidence" value="ECO:0007669"/>
    <property type="project" value="TreeGrafter"/>
</dbReference>
<dbReference type="Pfam" id="PF01129">
    <property type="entry name" value="ART"/>
    <property type="match status" value="1"/>
</dbReference>
<dbReference type="GO" id="GO:0044547">
    <property type="term" value="F:DNA topoisomerase binding"/>
    <property type="evidence" value="ECO:0007669"/>
    <property type="project" value="TreeGrafter"/>
</dbReference>
<dbReference type="GO" id="GO:0016779">
    <property type="term" value="F:nucleotidyltransferase activity"/>
    <property type="evidence" value="ECO:0007669"/>
    <property type="project" value="UniProtKB-KW"/>
</dbReference>
<comment type="caution">
    <text evidence="9">The sequence shown here is derived from an EMBL/GenBank/DDBJ whole genome shotgun (WGS) entry which is preliminary data.</text>
</comment>
<dbReference type="InterPro" id="IPR000768">
    <property type="entry name" value="ART"/>
</dbReference>
<protein>
    <recommendedName>
        <fullName evidence="7">NAD(P)(+)--arginine ADP-ribosyltransferase</fullName>
        <ecNumber evidence="7">2.4.2.31</ecNumber>
    </recommendedName>
    <alternativeName>
        <fullName evidence="7">Mono(ADP-ribosyl)transferase</fullName>
    </alternativeName>
</protein>
<evidence type="ECO:0000256" key="7">
    <source>
        <dbReference type="RuleBase" id="RU361228"/>
    </source>
</evidence>
<dbReference type="PANTHER" id="PTHR46060">
    <property type="entry name" value="MARINER MOS1 TRANSPOSASE-LIKE PROTEIN"/>
    <property type="match status" value="1"/>
</dbReference>
<evidence type="ECO:0000256" key="2">
    <source>
        <dbReference type="ARBA" id="ARBA00022676"/>
    </source>
</evidence>
<proteinExistence type="inferred from homology"/>
<dbReference type="EMBL" id="CAJOBH010001001">
    <property type="protein sequence ID" value="CAF3830202.1"/>
    <property type="molecule type" value="Genomic_DNA"/>
</dbReference>
<dbReference type="Gene3D" id="3.30.420.10">
    <property type="entry name" value="Ribonuclease H-like superfamily/Ribonuclease H"/>
    <property type="match status" value="1"/>
</dbReference>
<dbReference type="GO" id="GO:0003690">
    <property type="term" value="F:double-stranded DNA binding"/>
    <property type="evidence" value="ECO:0007669"/>
    <property type="project" value="TreeGrafter"/>
</dbReference>
<keyword evidence="3 7" id="KW-0808">Transferase</keyword>
<dbReference type="Pfam" id="PF01359">
    <property type="entry name" value="Transposase_1"/>
    <property type="match status" value="1"/>
</dbReference>
<dbReference type="InterPro" id="IPR052709">
    <property type="entry name" value="Transposase-MT_Hybrid"/>
</dbReference>
<dbReference type="GO" id="GO:0005634">
    <property type="term" value="C:nucleus"/>
    <property type="evidence" value="ECO:0007669"/>
    <property type="project" value="TreeGrafter"/>
</dbReference>
<gene>
    <name evidence="9" type="ORF">BYL167_LOCUS4657</name>
</gene>
<dbReference type="Pfam" id="PF13374">
    <property type="entry name" value="TPR_10"/>
    <property type="match status" value="1"/>
</dbReference>
<dbReference type="GO" id="GO:0031297">
    <property type="term" value="P:replication fork processing"/>
    <property type="evidence" value="ECO:0007669"/>
    <property type="project" value="TreeGrafter"/>
</dbReference>
<dbReference type="GO" id="GO:0015074">
    <property type="term" value="P:DNA integration"/>
    <property type="evidence" value="ECO:0007669"/>
    <property type="project" value="TreeGrafter"/>
</dbReference>
<evidence type="ECO:0000256" key="4">
    <source>
        <dbReference type="ARBA" id="ARBA00022695"/>
    </source>
</evidence>
<dbReference type="Gene3D" id="3.90.176.10">
    <property type="entry name" value="Toxin ADP-ribosyltransferase, Chain A, domain 1"/>
    <property type="match status" value="1"/>
</dbReference>
<keyword evidence="7" id="KW-0521">NADP</keyword>
<dbReference type="PROSITE" id="PS50005">
    <property type="entry name" value="TPR"/>
    <property type="match status" value="3"/>
</dbReference>
<dbReference type="GO" id="GO:0106274">
    <property type="term" value="F:NAD+-protein-arginine ADP-ribosyltransferase activity"/>
    <property type="evidence" value="ECO:0007669"/>
    <property type="project" value="UniProtKB-EC"/>
</dbReference>
<dbReference type="GO" id="GO:0003697">
    <property type="term" value="F:single-stranded DNA binding"/>
    <property type="evidence" value="ECO:0007669"/>
    <property type="project" value="TreeGrafter"/>
</dbReference>
<accession>A0A8S2K151</accession>